<evidence type="ECO:0000256" key="1">
    <source>
        <dbReference type="ARBA" id="ARBA00010333"/>
    </source>
</evidence>
<name>A0ABU2ZXY8_9GAMM</name>
<dbReference type="Pfam" id="PF00497">
    <property type="entry name" value="SBP_bac_3"/>
    <property type="match status" value="1"/>
</dbReference>
<dbReference type="PANTHER" id="PTHR35936:SF19">
    <property type="entry name" value="AMINO-ACID-BINDING PROTEIN YXEM-RELATED"/>
    <property type="match status" value="1"/>
</dbReference>
<evidence type="ECO:0000256" key="2">
    <source>
        <dbReference type="ARBA" id="ARBA00022729"/>
    </source>
</evidence>
<dbReference type="PANTHER" id="PTHR35936">
    <property type="entry name" value="MEMBRANE-BOUND LYTIC MUREIN TRANSGLYCOSYLASE F"/>
    <property type="match status" value="1"/>
</dbReference>
<feature type="domain" description="Solute-binding protein family 3/N-terminal" evidence="3">
    <location>
        <begin position="53"/>
        <end position="263"/>
    </location>
</feature>
<dbReference type="InterPro" id="IPR001638">
    <property type="entry name" value="Solute-binding_3/MltF_N"/>
</dbReference>
<keyword evidence="2" id="KW-0732">Signal</keyword>
<dbReference type="RefSeq" id="WP_311577036.1">
    <property type="nucleotide sequence ID" value="NZ_JAVRIF010000001.1"/>
</dbReference>
<comment type="caution">
    <text evidence="4">The sequence shown here is derived from an EMBL/GenBank/DDBJ whole genome shotgun (WGS) entry which is preliminary data.</text>
</comment>
<dbReference type="Gene3D" id="3.40.190.10">
    <property type="entry name" value="Periplasmic binding protein-like II"/>
    <property type="match status" value="2"/>
</dbReference>
<proteinExistence type="inferred from homology"/>
<accession>A0ABU2ZXY8</accession>
<organism evidence="4 5">
    <name type="scientific">Thalassotalea castellviae</name>
    <dbReference type="NCBI Taxonomy" id="3075612"/>
    <lineage>
        <taxon>Bacteria</taxon>
        <taxon>Pseudomonadati</taxon>
        <taxon>Pseudomonadota</taxon>
        <taxon>Gammaproteobacteria</taxon>
        <taxon>Alteromonadales</taxon>
        <taxon>Colwelliaceae</taxon>
        <taxon>Thalassotalea</taxon>
    </lineage>
</organism>
<protein>
    <submittedName>
        <fullName evidence="4">Transporter substrate-binding domain-containing protein</fullName>
    </submittedName>
</protein>
<evidence type="ECO:0000313" key="5">
    <source>
        <dbReference type="Proteomes" id="UP001266357"/>
    </source>
</evidence>
<sequence length="264" mass="30584">MGSFYKIICCLVFITPLLIKAVEYTDLAVEQKNIFPRDSIVDKHSLELVTGLAKPPFILEDQQHGLQLDLIREAFASENYNVNFNAMPLGRNLTGFRRMNADGIITLPPSYEHPALFISKPYIIYQNVAVSLSEDNFKIEQISELSDKSIIAFQNAKKFLGDEYEGTIAYSMDYREVPDQMKQIELLFLRRTEVIILDINIFKYFVKTQKNPLFNKPYTVHYIFNERPYSVGFKSNELKETFDKGIETIKENGTYQLVIDNYLN</sequence>
<keyword evidence="5" id="KW-1185">Reference proteome</keyword>
<evidence type="ECO:0000259" key="3">
    <source>
        <dbReference type="Pfam" id="PF00497"/>
    </source>
</evidence>
<evidence type="ECO:0000313" key="4">
    <source>
        <dbReference type="EMBL" id="MDT0602564.1"/>
    </source>
</evidence>
<dbReference type="EMBL" id="JAVRIF010000001">
    <property type="protein sequence ID" value="MDT0602564.1"/>
    <property type="molecule type" value="Genomic_DNA"/>
</dbReference>
<reference evidence="4 5" key="1">
    <citation type="submission" date="2023-09" db="EMBL/GenBank/DDBJ databases">
        <authorList>
            <person name="Rey-Velasco X."/>
        </authorList>
    </citation>
    <scope>NUCLEOTIDE SEQUENCE [LARGE SCALE GENOMIC DNA]</scope>
    <source>
        <strain evidence="4 5">W431</strain>
    </source>
</reference>
<comment type="similarity">
    <text evidence="1">Belongs to the bacterial solute-binding protein 3 family.</text>
</comment>
<dbReference type="SUPFAM" id="SSF53850">
    <property type="entry name" value="Periplasmic binding protein-like II"/>
    <property type="match status" value="1"/>
</dbReference>
<dbReference type="Proteomes" id="UP001266357">
    <property type="component" value="Unassembled WGS sequence"/>
</dbReference>
<gene>
    <name evidence="4" type="ORF">RM573_03060</name>
</gene>